<protein>
    <submittedName>
        <fullName evidence="1">Uncharacterized protein</fullName>
    </submittedName>
</protein>
<name>A0AAW1CIX3_9HEMI</name>
<dbReference type="Proteomes" id="UP001461498">
    <property type="component" value="Unassembled WGS sequence"/>
</dbReference>
<gene>
    <name evidence="1" type="ORF">O3M35_013327</name>
</gene>
<organism evidence="1 2">
    <name type="scientific">Rhynocoris fuscipes</name>
    <dbReference type="NCBI Taxonomy" id="488301"/>
    <lineage>
        <taxon>Eukaryota</taxon>
        <taxon>Metazoa</taxon>
        <taxon>Ecdysozoa</taxon>
        <taxon>Arthropoda</taxon>
        <taxon>Hexapoda</taxon>
        <taxon>Insecta</taxon>
        <taxon>Pterygota</taxon>
        <taxon>Neoptera</taxon>
        <taxon>Paraneoptera</taxon>
        <taxon>Hemiptera</taxon>
        <taxon>Heteroptera</taxon>
        <taxon>Panheteroptera</taxon>
        <taxon>Cimicomorpha</taxon>
        <taxon>Reduviidae</taxon>
        <taxon>Harpactorinae</taxon>
        <taxon>Harpactorini</taxon>
        <taxon>Rhynocoris</taxon>
    </lineage>
</organism>
<dbReference type="AlphaFoldDB" id="A0AAW1CIX3"/>
<comment type="caution">
    <text evidence="1">The sequence shown here is derived from an EMBL/GenBank/DDBJ whole genome shotgun (WGS) entry which is preliminary data.</text>
</comment>
<proteinExistence type="predicted"/>
<sequence>MCDDYVKSTCGELIRRAKYLLQSVSVCFEHQNKVAATNTIPNSSNNVPQQIVVRDELDIYPSRQEECIAEDAFAMYDAAFTEKTKVLEDMKKRYVESAKSHSISSFAALLGQQDVAETLMALQQPLAAITRNNANNTLSLVSLTPDALLLNSALIIQHLVAVNVSDAFIGNPNANYYSMLVLDDVNCYNCSGSIFAGSNITATNGSLLRVSKAVLMHSNGSIHSSLLNFYGNAQVVNGSLFDFRDCFSSQHFISYLTKHISVINNSAVSMTRISFKEGDDDMWVMFPTNVDKSSYVYAQQCSLGTSKLNTHPLLLKALMNVDGIVDENTGFLENTKVCAYAECIRANSNTEDSTDHCKCQCTRPGLYLPQCSAINDSVQSIIDDVTDNTNQEFCALSDASNNKICRVCNTGYVPTVT</sequence>
<reference evidence="1 2" key="1">
    <citation type="submission" date="2022-12" db="EMBL/GenBank/DDBJ databases">
        <title>Chromosome-level genome assembly of true bugs.</title>
        <authorList>
            <person name="Ma L."/>
            <person name="Li H."/>
        </authorList>
    </citation>
    <scope>NUCLEOTIDE SEQUENCE [LARGE SCALE GENOMIC DNA]</scope>
    <source>
        <strain evidence="1">Lab_2022b</strain>
    </source>
</reference>
<evidence type="ECO:0000313" key="2">
    <source>
        <dbReference type="Proteomes" id="UP001461498"/>
    </source>
</evidence>
<keyword evidence="2" id="KW-1185">Reference proteome</keyword>
<dbReference type="EMBL" id="JAPXFL010000087">
    <property type="protein sequence ID" value="KAK9496377.1"/>
    <property type="molecule type" value="Genomic_DNA"/>
</dbReference>
<accession>A0AAW1CIX3</accession>
<evidence type="ECO:0000313" key="1">
    <source>
        <dbReference type="EMBL" id="KAK9496377.1"/>
    </source>
</evidence>